<reference evidence="2 3" key="1">
    <citation type="submission" date="2016-02" db="EMBL/GenBank/DDBJ databases">
        <title>Genome analysis of coral dinoflagellate symbionts highlights evolutionary adaptations to a symbiotic lifestyle.</title>
        <authorList>
            <person name="Aranda M."/>
            <person name="Li Y."/>
            <person name="Liew Y.J."/>
            <person name="Baumgarten S."/>
            <person name="Simakov O."/>
            <person name="Wilson M."/>
            <person name="Piel J."/>
            <person name="Ashoor H."/>
            <person name="Bougouffa S."/>
            <person name="Bajic V.B."/>
            <person name="Ryu T."/>
            <person name="Ravasi T."/>
            <person name="Bayer T."/>
            <person name="Micklem G."/>
            <person name="Kim H."/>
            <person name="Bhak J."/>
            <person name="Lajeunesse T.C."/>
            <person name="Voolstra C.R."/>
        </authorList>
    </citation>
    <scope>NUCLEOTIDE SEQUENCE [LARGE SCALE GENOMIC DNA]</scope>
    <source>
        <strain evidence="2 3">CCMP2467</strain>
    </source>
</reference>
<accession>A0A1Q9C945</accession>
<comment type="caution">
    <text evidence="2">The sequence shown here is derived from an EMBL/GenBank/DDBJ whole genome shotgun (WGS) entry which is preliminary data.</text>
</comment>
<organism evidence="2 3">
    <name type="scientific">Symbiodinium microadriaticum</name>
    <name type="common">Dinoflagellate</name>
    <name type="synonym">Zooxanthella microadriatica</name>
    <dbReference type="NCBI Taxonomy" id="2951"/>
    <lineage>
        <taxon>Eukaryota</taxon>
        <taxon>Sar</taxon>
        <taxon>Alveolata</taxon>
        <taxon>Dinophyceae</taxon>
        <taxon>Suessiales</taxon>
        <taxon>Symbiodiniaceae</taxon>
        <taxon>Symbiodinium</taxon>
    </lineage>
</organism>
<protein>
    <submittedName>
        <fullName evidence="2">Uncharacterized protein</fullName>
    </submittedName>
</protein>
<dbReference type="EMBL" id="LSRX01001485">
    <property type="protein sequence ID" value="OLP79438.1"/>
    <property type="molecule type" value="Genomic_DNA"/>
</dbReference>
<dbReference type="Proteomes" id="UP000186817">
    <property type="component" value="Unassembled WGS sequence"/>
</dbReference>
<name>A0A1Q9C945_SYMMI</name>
<feature type="chain" id="PRO_5013385343" evidence="1">
    <location>
        <begin position="20"/>
        <end position="145"/>
    </location>
</feature>
<evidence type="ECO:0000313" key="2">
    <source>
        <dbReference type="EMBL" id="OLP79438.1"/>
    </source>
</evidence>
<sequence>MFWSFFCLCASKLVTEGSAGFARFAHLVNLLPFEDPGQRVAISSWLNAKDAATAQGIDVSLHTVEIAGETGVSGLRLKDRLADEASQPLTTVLDLTLMPDVWRPPSFRRLPDLTRTTRQVILDPTFLTFMLSEVVNVCILEFEVS</sequence>
<keyword evidence="3" id="KW-1185">Reference proteome</keyword>
<proteinExistence type="predicted"/>
<evidence type="ECO:0000313" key="3">
    <source>
        <dbReference type="Proteomes" id="UP000186817"/>
    </source>
</evidence>
<dbReference type="AlphaFoldDB" id="A0A1Q9C945"/>
<gene>
    <name evidence="2" type="ORF">AK812_SmicGene40277</name>
</gene>
<evidence type="ECO:0000256" key="1">
    <source>
        <dbReference type="SAM" id="SignalP"/>
    </source>
</evidence>
<keyword evidence="1" id="KW-0732">Signal</keyword>
<feature type="signal peptide" evidence="1">
    <location>
        <begin position="1"/>
        <end position="19"/>
    </location>
</feature>